<evidence type="ECO:0000313" key="4">
    <source>
        <dbReference type="EMBL" id="NEX63284.1"/>
    </source>
</evidence>
<proteinExistence type="predicted"/>
<keyword evidence="1" id="KW-0805">Transcription regulation</keyword>
<dbReference type="SMART" id="SM00342">
    <property type="entry name" value="HTH_ARAC"/>
    <property type="match status" value="1"/>
</dbReference>
<reference evidence="4 5" key="1">
    <citation type="submission" date="2020-02" db="EMBL/GenBank/DDBJ databases">
        <authorList>
            <person name="Kim M.K."/>
        </authorList>
    </citation>
    <scope>NUCLEOTIDE SEQUENCE [LARGE SCALE GENOMIC DNA]</scope>
    <source>
        <strain evidence="4 5">17J57-3</strain>
    </source>
</reference>
<feature type="domain" description="HTH araC/xylS-type" evidence="3">
    <location>
        <begin position="227"/>
        <end position="324"/>
    </location>
</feature>
<dbReference type="Gene3D" id="1.10.10.60">
    <property type="entry name" value="Homeodomain-like"/>
    <property type="match status" value="1"/>
</dbReference>
<evidence type="ECO:0000259" key="3">
    <source>
        <dbReference type="PROSITE" id="PS01124"/>
    </source>
</evidence>
<dbReference type="GO" id="GO:0003700">
    <property type="term" value="F:DNA-binding transcription factor activity"/>
    <property type="evidence" value="ECO:0007669"/>
    <property type="project" value="InterPro"/>
</dbReference>
<dbReference type="SUPFAM" id="SSF52317">
    <property type="entry name" value="Class I glutamine amidotransferase-like"/>
    <property type="match status" value="1"/>
</dbReference>
<dbReference type="PANTHER" id="PTHR43130">
    <property type="entry name" value="ARAC-FAMILY TRANSCRIPTIONAL REGULATOR"/>
    <property type="match status" value="1"/>
</dbReference>
<sequence>MKTILVAAFDGLMDSSLAITLDTLKAGAAFLAHSRAGGKVQILTVGQGKTIRTASGLSLTPDLRLRDLPEKMPRPDWVVVTAGGLLNEEAIEERFSRPDAMALAAWLAGLDTAHTRVAVSCSSVFLLARAGLLEGRSATMTWWLAHLFRRLHPGVKLDETRMLVSDGPYLTAGSAFSQLDLSLAVVADTMGVKVAHLVSRYLLIDQRPSQARYMMPTHAKDVDPTVVAAERWIDAHLSEPLTVARLASALAVSPKTLARRVEAASGISPVKLIQRRRLMRAAHLVETTPLSIDRIAEEVGYQDGTALRKLMKREFGATPTALRK</sequence>
<accession>A0A6B3SRG1</accession>
<dbReference type="InterPro" id="IPR018060">
    <property type="entry name" value="HTH_AraC"/>
</dbReference>
<dbReference type="Proteomes" id="UP000482155">
    <property type="component" value="Unassembled WGS sequence"/>
</dbReference>
<dbReference type="InterPro" id="IPR052158">
    <property type="entry name" value="INH-QAR"/>
</dbReference>
<name>A0A6B3SRG1_9BURK</name>
<dbReference type="RefSeq" id="WP_163967006.1">
    <property type="nucleotide sequence ID" value="NZ_JAAIVB010000068.1"/>
</dbReference>
<gene>
    <name evidence="4" type="ORF">G3574_19550</name>
</gene>
<dbReference type="AlphaFoldDB" id="A0A6B3SRG1"/>
<dbReference type="Pfam" id="PF01965">
    <property type="entry name" value="DJ-1_PfpI"/>
    <property type="match status" value="1"/>
</dbReference>
<dbReference type="Pfam" id="PF12833">
    <property type="entry name" value="HTH_18"/>
    <property type="match status" value="1"/>
</dbReference>
<dbReference type="GO" id="GO:0043565">
    <property type="term" value="F:sequence-specific DNA binding"/>
    <property type="evidence" value="ECO:0007669"/>
    <property type="project" value="InterPro"/>
</dbReference>
<protein>
    <submittedName>
        <fullName evidence="4">Helix-turn-helix domain-containing protein</fullName>
    </submittedName>
</protein>
<organism evidence="4 5">
    <name type="scientific">Noviherbaspirillum galbum</name>
    <dbReference type="NCBI Taxonomy" id="2709383"/>
    <lineage>
        <taxon>Bacteria</taxon>
        <taxon>Pseudomonadati</taxon>
        <taxon>Pseudomonadota</taxon>
        <taxon>Betaproteobacteria</taxon>
        <taxon>Burkholderiales</taxon>
        <taxon>Oxalobacteraceae</taxon>
        <taxon>Noviherbaspirillum</taxon>
    </lineage>
</organism>
<dbReference type="EMBL" id="JAAIVB010000068">
    <property type="protein sequence ID" value="NEX63284.1"/>
    <property type="molecule type" value="Genomic_DNA"/>
</dbReference>
<dbReference type="InterPro" id="IPR002818">
    <property type="entry name" value="DJ-1/PfpI"/>
</dbReference>
<evidence type="ECO:0000256" key="1">
    <source>
        <dbReference type="ARBA" id="ARBA00023015"/>
    </source>
</evidence>
<keyword evidence="2" id="KW-0804">Transcription</keyword>
<dbReference type="PANTHER" id="PTHR43130:SF3">
    <property type="entry name" value="HTH-TYPE TRANSCRIPTIONAL REGULATOR RV1931C"/>
    <property type="match status" value="1"/>
</dbReference>
<dbReference type="Gene3D" id="3.40.50.880">
    <property type="match status" value="1"/>
</dbReference>
<dbReference type="InterPro" id="IPR029062">
    <property type="entry name" value="Class_I_gatase-like"/>
</dbReference>
<dbReference type="InterPro" id="IPR009057">
    <property type="entry name" value="Homeodomain-like_sf"/>
</dbReference>
<dbReference type="PROSITE" id="PS01124">
    <property type="entry name" value="HTH_ARAC_FAMILY_2"/>
    <property type="match status" value="1"/>
</dbReference>
<dbReference type="SUPFAM" id="SSF46689">
    <property type="entry name" value="Homeodomain-like"/>
    <property type="match status" value="1"/>
</dbReference>
<evidence type="ECO:0000256" key="2">
    <source>
        <dbReference type="ARBA" id="ARBA00023163"/>
    </source>
</evidence>
<keyword evidence="5" id="KW-1185">Reference proteome</keyword>
<comment type="caution">
    <text evidence="4">The sequence shown here is derived from an EMBL/GenBank/DDBJ whole genome shotgun (WGS) entry which is preliminary data.</text>
</comment>
<evidence type="ECO:0000313" key="5">
    <source>
        <dbReference type="Proteomes" id="UP000482155"/>
    </source>
</evidence>